<evidence type="ECO:0000256" key="4">
    <source>
        <dbReference type="ARBA" id="ARBA00022723"/>
    </source>
</evidence>
<dbReference type="GO" id="GO:0005524">
    <property type="term" value="F:ATP binding"/>
    <property type="evidence" value="ECO:0007669"/>
    <property type="project" value="UniProtKB-KW"/>
</dbReference>
<dbReference type="InterPro" id="IPR054712">
    <property type="entry name" value="Cas3-like_dom"/>
</dbReference>
<dbReference type="SUPFAM" id="SSF52540">
    <property type="entry name" value="P-loop containing nucleoside triphosphate hydrolases"/>
    <property type="match status" value="1"/>
</dbReference>
<keyword evidence="3" id="KW-0540">Nuclease</keyword>
<dbReference type="InterPro" id="IPR006483">
    <property type="entry name" value="CRISPR-assoc_Cas3_HD"/>
</dbReference>
<protein>
    <submittedName>
        <fullName evidence="12">CRISPR-associated helicase Cas3</fullName>
    </submittedName>
</protein>
<dbReference type="Gene3D" id="3.40.50.300">
    <property type="entry name" value="P-loop containing nucleotide triphosphate hydrolases"/>
    <property type="match status" value="2"/>
</dbReference>
<dbReference type="PANTHER" id="PTHR47963:SF9">
    <property type="entry name" value="CRISPR-ASSOCIATED ENDONUCLEASE_HELICASE CAS3"/>
    <property type="match status" value="1"/>
</dbReference>
<dbReference type="CDD" id="cd09641">
    <property type="entry name" value="Cas3''_I"/>
    <property type="match status" value="1"/>
</dbReference>
<keyword evidence="5" id="KW-0547">Nucleotide-binding</keyword>
<name>A0A484P503_9ZZZZ</name>
<evidence type="ECO:0000259" key="11">
    <source>
        <dbReference type="PROSITE" id="PS51643"/>
    </source>
</evidence>
<proteinExistence type="inferred from homology"/>
<dbReference type="InterPro" id="IPR027417">
    <property type="entry name" value="P-loop_NTPase"/>
</dbReference>
<dbReference type="AlphaFoldDB" id="A0A484P503"/>
<dbReference type="GO" id="GO:0046872">
    <property type="term" value="F:metal ion binding"/>
    <property type="evidence" value="ECO:0007669"/>
    <property type="project" value="UniProtKB-KW"/>
</dbReference>
<gene>
    <name evidence="12" type="ORF">AMP9_3504</name>
</gene>
<comment type="similarity">
    <text evidence="1">In the N-terminal section; belongs to the CRISPR-associated nuclease Cas3-HD family.</text>
</comment>
<dbReference type="GO" id="GO:0051607">
    <property type="term" value="P:defense response to virus"/>
    <property type="evidence" value="ECO:0007669"/>
    <property type="project" value="UniProtKB-KW"/>
</dbReference>
<keyword evidence="7" id="KW-0347">Helicase</keyword>
<evidence type="ECO:0000256" key="3">
    <source>
        <dbReference type="ARBA" id="ARBA00022722"/>
    </source>
</evidence>
<keyword evidence="4" id="KW-0479">Metal-binding</keyword>
<dbReference type="GO" id="GO:0004518">
    <property type="term" value="F:nuclease activity"/>
    <property type="evidence" value="ECO:0007669"/>
    <property type="project" value="UniProtKB-KW"/>
</dbReference>
<dbReference type="EMBL" id="CAADHY010000014">
    <property type="protein sequence ID" value="VFR19870.1"/>
    <property type="molecule type" value="Genomic_DNA"/>
</dbReference>
<keyword evidence="8" id="KW-0067">ATP-binding</keyword>
<evidence type="ECO:0000313" key="12">
    <source>
        <dbReference type="EMBL" id="VFR19870.1"/>
    </source>
</evidence>
<evidence type="ECO:0000256" key="2">
    <source>
        <dbReference type="ARBA" id="ARBA00009046"/>
    </source>
</evidence>
<dbReference type="PANTHER" id="PTHR47963">
    <property type="entry name" value="DEAD-BOX ATP-DEPENDENT RNA HELICASE 47, MITOCHONDRIAL"/>
    <property type="match status" value="1"/>
</dbReference>
<dbReference type="InterPro" id="IPR006474">
    <property type="entry name" value="Helicase_Cas3_CRISPR-ass_core"/>
</dbReference>
<evidence type="ECO:0000256" key="9">
    <source>
        <dbReference type="ARBA" id="ARBA00023118"/>
    </source>
</evidence>
<dbReference type="Pfam" id="PF18019">
    <property type="entry name" value="Cas3_HD"/>
    <property type="match status" value="1"/>
</dbReference>
<sequence length="888" mass="97938">MGKVLLSLPAYSLEPLAQQLGWSREQVEAAFIFFLCVHDVGKFARAFQGLAPGLSPALVAADPRKSYHFRHDTLGWGLWRDYLAPALAQDTDGLFSEPADEFWEEWARASMGHHGRPPLDAHPANLQPLRIEPSFCAEDIAAARSYTRQVMSHWFPRDLPAPNRKQAKILRHHSWRLAGLSVLADWLGSSQRDFAYETRPGIDLLEYWQSAQAKAEKAVARAGLAHASVRPHESPFALFDYLREPTPLQALASELPLAASPQLFLLEDVTGAGKTEAALILAYRLMQAGLAHGLYLGLPTMATANQMYQRLATVYRAMYAVDARPSLILAHGARQLVDEFRQGIVRDDNPGGDEDYAVNEPSAGSQCMAWLADNAKKALLAQVGVGTLDQALLGVLPTRHQSLRLLGLAGKVLIADEVHAYDPYMKTLLKGLLHAHARQGGSAILLSATLPGRMREELSLAFQGGLRAPAESRETSPSMQYPLVTHVHQQVTHLPCETRDSVCRRVQVRWQDNEAAVLDLIRTEAARGRCVCWIRNTVDDARRAYGALETAPEIQGLTLFHSRYAMGDRLDIEDGVLRRFGKLSSAVQRAGQVLVATQVVEQSLDLDFDVLVTDLAPMDLLIQRAGRLHRHVRDAQGNPSESPGREAPCLWVLAPPAEASPAEDWYAALLPGASVVYGDVACLWLTRMALHEAGEIVSPGDGEEIGGVRQLVEAVYGEAARAIPDALQRASQKHLGEAMAEISHGNFNLLKFDRGYASDSSDAWHDGTRIPTRLGDETRTLYLAMAQADQLLPWGQAEAFPWEYAAVRVYAAQVSGLAPEWSARFDSALRALRTRYRLLDDEEVLVVPLILNEQGRNMAMLRDGKGRILTAWYDPISGLFLEKGQDAR</sequence>
<feature type="domain" description="HD Cas3-type" evidence="11">
    <location>
        <begin position="9"/>
        <end position="187"/>
    </location>
</feature>
<organism evidence="12">
    <name type="scientific">plant metagenome</name>
    <dbReference type="NCBI Taxonomy" id="1297885"/>
    <lineage>
        <taxon>unclassified sequences</taxon>
        <taxon>metagenomes</taxon>
        <taxon>organismal metagenomes</taxon>
    </lineage>
</organism>
<dbReference type="InterPro" id="IPR014001">
    <property type="entry name" value="Helicase_ATP-bd"/>
</dbReference>
<evidence type="ECO:0000256" key="7">
    <source>
        <dbReference type="ARBA" id="ARBA00022806"/>
    </source>
</evidence>
<evidence type="ECO:0000256" key="6">
    <source>
        <dbReference type="ARBA" id="ARBA00022801"/>
    </source>
</evidence>
<dbReference type="InterPro" id="IPR050547">
    <property type="entry name" value="DEAD_box_RNA_helicases"/>
</dbReference>
<dbReference type="SMART" id="SM00487">
    <property type="entry name" value="DEXDc"/>
    <property type="match status" value="1"/>
</dbReference>
<dbReference type="GO" id="GO:0003724">
    <property type="term" value="F:RNA helicase activity"/>
    <property type="evidence" value="ECO:0007669"/>
    <property type="project" value="TreeGrafter"/>
</dbReference>
<keyword evidence="6" id="KW-0378">Hydrolase</keyword>
<evidence type="ECO:0000256" key="8">
    <source>
        <dbReference type="ARBA" id="ARBA00022840"/>
    </source>
</evidence>
<accession>A0A484P503</accession>
<dbReference type="InterPro" id="IPR038257">
    <property type="entry name" value="CRISPR-assoc_Cas3_HD_sf"/>
</dbReference>
<comment type="similarity">
    <text evidence="2">In the central section; belongs to the CRISPR-associated helicase Cas3 family.</text>
</comment>
<dbReference type="GO" id="GO:0016787">
    <property type="term" value="F:hydrolase activity"/>
    <property type="evidence" value="ECO:0007669"/>
    <property type="project" value="UniProtKB-KW"/>
</dbReference>
<evidence type="ECO:0000256" key="5">
    <source>
        <dbReference type="ARBA" id="ARBA00022741"/>
    </source>
</evidence>
<dbReference type="PROSITE" id="PS51643">
    <property type="entry name" value="HD_CAS3"/>
    <property type="match status" value="1"/>
</dbReference>
<dbReference type="NCBIfam" id="TIGR01587">
    <property type="entry name" value="cas3_core"/>
    <property type="match status" value="1"/>
</dbReference>
<dbReference type="Pfam" id="PF22590">
    <property type="entry name" value="Cas3-like_C_2"/>
    <property type="match status" value="1"/>
</dbReference>
<dbReference type="PROSITE" id="PS51192">
    <property type="entry name" value="HELICASE_ATP_BIND_1"/>
    <property type="match status" value="1"/>
</dbReference>
<keyword evidence="9" id="KW-0051">Antiviral defense</keyword>
<dbReference type="Gene3D" id="1.10.3210.30">
    <property type="match status" value="1"/>
</dbReference>
<evidence type="ECO:0000259" key="10">
    <source>
        <dbReference type="PROSITE" id="PS51192"/>
    </source>
</evidence>
<dbReference type="GO" id="GO:0003723">
    <property type="term" value="F:RNA binding"/>
    <property type="evidence" value="ECO:0007669"/>
    <property type="project" value="TreeGrafter"/>
</dbReference>
<evidence type="ECO:0000256" key="1">
    <source>
        <dbReference type="ARBA" id="ARBA00006847"/>
    </source>
</evidence>
<dbReference type="NCBIfam" id="TIGR01596">
    <property type="entry name" value="cas3_HD"/>
    <property type="match status" value="1"/>
</dbReference>
<reference evidence="12" key="1">
    <citation type="submission" date="2019-03" db="EMBL/GenBank/DDBJ databases">
        <authorList>
            <person name="Danneels B."/>
        </authorList>
    </citation>
    <scope>NUCLEOTIDE SEQUENCE</scope>
</reference>
<feature type="domain" description="Helicase ATP-binding" evidence="10">
    <location>
        <begin position="255"/>
        <end position="468"/>
    </location>
</feature>